<dbReference type="Proteomes" id="UP000093000">
    <property type="component" value="Unassembled WGS sequence"/>
</dbReference>
<keyword evidence="1" id="KW-0862">Zinc</keyword>
<gene>
    <name evidence="4" type="ORF">A0J61_10783</name>
</gene>
<dbReference type="AlphaFoldDB" id="A0A1C7MWL6"/>
<evidence type="ECO:0000256" key="2">
    <source>
        <dbReference type="SAM" id="MobiDB-lite"/>
    </source>
</evidence>
<keyword evidence="5" id="KW-1185">Reference proteome</keyword>
<dbReference type="InParanoid" id="A0A1C7MWL6"/>
<reference evidence="4 5" key="1">
    <citation type="submission" date="2016-03" db="EMBL/GenBank/DDBJ databases">
        <title>Choanephora cucurbitarum.</title>
        <authorList>
            <person name="Min B."/>
            <person name="Park H."/>
            <person name="Park J.-H."/>
            <person name="Shin H.-D."/>
            <person name="Choi I.-G."/>
        </authorList>
    </citation>
    <scope>NUCLEOTIDE SEQUENCE [LARGE SCALE GENOMIC DNA]</scope>
    <source>
        <strain evidence="4 5">KUS-F28377</strain>
    </source>
</reference>
<protein>
    <recommendedName>
        <fullName evidence="3">CCHC-type domain-containing protein</fullName>
    </recommendedName>
</protein>
<dbReference type="EMBL" id="LUGH01001390">
    <property type="protein sequence ID" value="OBZ81168.1"/>
    <property type="molecule type" value="Genomic_DNA"/>
</dbReference>
<dbReference type="GO" id="GO:0008270">
    <property type="term" value="F:zinc ion binding"/>
    <property type="evidence" value="ECO:0007669"/>
    <property type="project" value="UniProtKB-KW"/>
</dbReference>
<keyword evidence="1" id="KW-0479">Metal-binding</keyword>
<keyword evidence="1" id="KW-0863">Zinc-finger</keyword>
<comment type="caution">
    <text evidence="4">The sequence shown here is derived from an EMBL/GenBank/DDBJ whole genome shotgun (WGS) entry which is preliminary data.</text>
</comment>
<dbReference type="SMART" id="SM00343">
    <property type="entry name" value="ZnF_C2HC"/>
    <property type="match status" value="2"/>
</dbReference>
<accession>A0A1C7MWL6</accession>
<name>A0A1C7MWL6_9FUNG</name>
<feature type="compositionally biased region" description="Polar residues" evidence="2">
    <location>
        <begin position="310"/>
        <end position="327"/>
    </location>
</feature>
<evidence type="ECO:0000259" key="3">
    <source>
        <dbReference type="PROSITE" id="PS50158"/>
    </source>
</evidence>
<dbReference type="InterPro" id="IPR001878">
    <property type="entry name" value="Znf_CCHC"/>
</dbReference>
<sequence>MTTSFRHNMALPANTHKRTIQTPTTYKTNKKSWVDAVNEGIRRTSSSACDPSSTKPSVEPGQLPESAVRDVYSHVARPFLKGTVSNSLLIDITATSDIKTFIQELHEVRNGNYSRVFAEIVVSPSKYSQFIQAGFKLKTQGNFSAFPSLSSSSEILKISLSGLSSQYGRLQGGLDQLCTDMCCGQWFNHHSTGVYTENGYVVLEIKSSESSNSPPHSLSNLIDYSYQPINYQESAQLCLHKNFDRVQVKATWASMPPFCRFCHSPEHALADCLLRRKATTCFHCNELGHISRVCPRKNSGVGKKRKTPVANVSSTAPLESYADSQPRQAVWPTSVPSTSLVRERSSSSQTSSPIIK</sequence>
<organism evidence="4 5">
    <name type="scientific">Choanephora cucurbitarum</name>
    <dbReference type="NCBI Taxonomy" id="101091"/>
    <lineage>
        <taxon>Eukaryota</taxon>
        <taxon>Fungi</taxon>
        <taxon>Fungi incertae sedis</taxon>
        <taxon>Mucoromycota</taxon>
        <taxon>Mucoromycotina</taxon>
        <taxon>Mucoromycetes</taxon>
        <taxon>Mucorales</taxon>
        <taxon>Mucorineae</taxon>
        <taxon>Choanephoraceae</taxon>
        <taxon>Choanephoroideae</taxon>
        <taxon>Choanephora</taxon>
    </lineage>
</organism>
<proteinExistence type="predicted"/>
<dbReference type="STRING" id="101091.A0A1C7MWL6"/>
<dbReference type="OrthoDB" id="2287232at2759"/>
<dbReference type="Pfam" id="PF00098">
    <property type="entry name" value="zf-CCHC"/>
    <property type="match status" value="1"/>
</dbReference>
<evidence type="ECO:0000313" key="4">
    <source>
        <dbReference type="EMBL" id="OBZ81168.1"/>
    </source>
</evidence>
<dbReference type="Gene3D" id="4.10.60.10">
    <property type="entry name" value="Zinc finger, CCHC-type"/>
    <property type="match status" value="1"/>
</dbReference>
<dbReference type="GO" id="GO:0003676">
    <property type="term" value="F:nucleic acid binding"/>
    <property type="evidence" value="ECO:0007669"/>
    <property type="project" value="InterPro"/>
</dbReference>
<feature type="domain" description="CCHC-type" evidence="3">
    <location>
        <begin position="281"/>
        <end position="296"/>
    </location>
</feature>
<evidence type="ECO:0000256" key="1">
    <source>
        <dbReference type="PROSITE-ProRule" id="PRU00047"/>
    </source>
</evidence>
<dbReference type="PROSITE" id="PS50158">
    <property type="entry name" value="ZF_CCHC"/>
    <property type="match status" value="1"/>
</dbReference>
<dbReference type="SUPFAM" id="SSF57756">
    <property type="entry name" value="Retrovirus zinc finger-like domains"/>
    <property type="match status" value="1"/>
</dbReference>
<dbReference type="InterPro" id="IPR036875">
    <property type="entry name" value="Znf_CCHC_sf"/>
</dbReference>
<evidence type="ECO:0000313" key="5">
    <source>
        <dbReference type="Proteomes" id="UP000093000"/>
    </source>
</evidence>
<feature type="compositionally biased region" description="Low complexity" evidence="2">
    <location>
        <begin position="346"/>
        <end position="356"/>
    </location>
</feature>
<feature type="region of interest" description="Disordered" evidence="2">
    <location>
        <begin position="296"/>
        <end position="356"/>
    </location>
</feature>